<evidence type="ECO:0000313" key="2">
    <source>
        <dbReference type="EMBL" id="KGN41807.1"/>
    </source>
</evidence>
<dbReference type="CDD" id="cd02440">
    <property type="entry name" value="AdoMet_MTases"/>
    <property type="match status" value="1"/>
</dbReference>
<organism evidence="2 3">
    <name type="scientific">Knoellia aerolata DSM 18566</name>
    <dbReference type="NCBI Taxonomy" id="1385519"/>
    <lineage>
        <taxon>Bacteria</taxon>
        <taxon>Bacillati</taxon>
        <taxon>Actinomycetota</taxon>
        <taxon>Actinomycetes</taxon>
        <taxon>Micrococcales</taxon>
        <taxon>Intrasporangiaceae</taxon>
        <taxon>Knoellia</taxon>
    </lineage>
</organism>
<proteinExistence type="predicted"/>
<accession>A0A0A0K0E6</accession>
<keyword evidence="3" id="KW-1185">Reference proteome</keyword>
<protein>
    <recommendedName>
        <fullName evidence="1">Methyltransferase domain-containing protein</fullName>
    </recommendedName>
</protein>
<dbReference type="AlphaFoldDB" id="A0A0A0K0E6"/>
<reference evidence="2 3" key="1">
    <citation type="submission" date="2013-08" db="EMBL/GenBank/DDBJ databases">
        <title>The genome sequence of Knoellia aerolata.</title>
        <authorList>
            <person name="Zhu W."/>
            <person name="Wang G."/>
        </authorList>
    </citation>
    <scope>NUCLEOTIDE SEQUENCE [LARGE SCALE GENOMIC DNA]</scope>
    <source>
        <strain evidence="2 3">DSM 18566</strain>
    </source>
</reference>
<dbReference type="EMBL" id="AVPL01000012">
    <property type="protein sequence ID" value="KGN41807.1"/>
    <property type="molecule type" value="Genomic_DNA"/>
</dbReference>
<dbReference type="InterPro" id="IPR041698">
    <property type="entry name" value="Methyltransf_25"/>
</dbReference>
<sequence length="198" mass="20940">MSVGYAVAYRLGIRPWERAGSAAQASFDALLDREEAERPRPPGRALDLGCGRGHNTVTLAGRGWDAVGVDNIQRALDDARASAPAGAKFVQGDVTALSTSTLGTFDFFLDVGCFHGLSKEQQAAEARGVTSLANPGATLLMVAFSPHGLPLLPSGVTSEDVATAYAGWAIESVEPADTTGMPKPLRRTAPQWYRLRLT</sequence>
<comment type="caution">
    <text evidence="2">The sequence shown here is derived from an EMBL/GenBank/DDBJ whole genome shotgun (WGS) entry which is preliminary data.</text>
</comment>
<evidence type="ECO:0000313" key="3">
    <source>
        <dbReference type="Proteomes" id="UP000030013"/>
    </source>
</evidence>
<dbReference type="OrthoDB" id="9786503at2"/>
<dbReference type="SUPFAM" id="SSF53335">
    <property type="entry name" value="S-adenosyl-L-methionine-dependent methyltransferases"/>
    <property type="match status" value="1"/>
</dbReference>
<name>A0A0A0K0E6_9MICO</name>
<dbReference type="Pfam" id="PF13649">
    <property type="entry name" value="Methyltransf_25"/>
    <property type="match status" value="1"/>
</dbReference>
<gene>
    <name evidence="2" type="ORF">N801_04570</name>
</gene>
<dbReference type="Proteomes" id="UP000030013">
    <property type="component" value="Unassembled WGS sequence"/>
</dbReference>
<dbReference type="STRING" id="1385519.N801_04570"/>
<dbReference type="InterPro" id="IPR029063">
    <property type="entry name" value="SAM-dependent_MTases_sf"/>
</dbReference>
<dbReference type="Gene3D" id="3.40.50.150">
    <property type="entry name" value="Vaccinia Virus protein VP39"/>
    <property type="match status" value="1"/>
</dbReference>
<evidence type="ECO:0000259" key="1">
    <source>
        <dbReference type="Pfam" id="PF13649"/>
    </source>
</evidence>
<dbReference type="eggNOG" id="COG2227">
    <property type="taxonomic scope" value="Bacteria"/>
</dbReference>
<feature type="domain" description="Methyltransferase" evidence="1">
    <location>
        <begin position="46"/>
        <end position="135"/>
    </location>
</feature>
<dbReference type="RefSeq" id="WP_035935322.1">
    <property type="nucleotide sequence ID" value="NZ_AVPL01000012.1"/>
</dbReference>